<keyword evidence="1" id="KW-0547">Nucleotide-binding</keyword>
<evidence type="ECO:0000313" key="1">
    <source>
        <dbReference type="EMBL" id="MDR6781924.1"/>
    </source>
</evidence>
<keyword evidence="1" id="KW-0067">ATP-binding</keyword>
<evidence type="ECO:0000313" key="2">
    <source>
        <dbReference type="Proteomes" id="UP001246858"/>
    </source>
</evidence>
<reference evidence="1" key="1">
    <citation type="submission" date="2023-07" db="EMBL/GenBank/DDBJ databases">
        <title>Sorghum-associated microbial communities from plants grown in Nebraska, USA.</title>
        <authorList>
            <person name="Schachtman D."/>
        </authorList>
    </citation>
    <scope>NUCLEOTIDE SEQUENCE</scope>
    <source>
        <strain evidence="1">2697</strain>
    </source>
</reference>
<sequence length="1037" mass="118011">MTQNNILSFWRNVEIFNLPDLDKDCTLLDISTPFPWVTKRPVTKPNNVWRYTLYFGKIPKKAVIQAIEQALAIDVPKQDWEEPIQGSTCFSALLLDDNGTPDHKSYVPAGYVFGIDAVKKGDPISKVAEKLIEAQEEFEPRFNIAPIPEPELEVKVDNAEPNEEVVTKEPIRKGETITLQHLEKEIKYLNGLTDNWNSTPIEVYILAKEVPKDSEPDTSFLNSFFLDDLNFLADSAHSNYGKSLDDYLKTEVNTKDRKDLIADKDLLFQTIDPILIPAGRWPSNPSYGLYTAQLGAVNTTLNELKNDAGLRGINGPPGTGKTTLLLDVIADIIVTRSTKIIDVDSGKLFTNQHHKIEKENSTFTHYCYKVNKGIFSDSGIVIASNNNNAVENITKELPAKEKIDGLTFTEADYFAESASRLIVNESWGILSAALGKGQNRSDFRRNFWESDAKTKHIGFKDLLYNVYRDENTEVQASYKLSFEETKSELKQLLKDFQTFKERASKFHNQLSSFRKNCEKQIDLETILSNYAAELKRLKLEENGFLKEIQGLDELITQNQTTLALHNNNKPAFFFFKKLFGTPSYKDWKKDADFYFATLKQYQTEKTKLVKELNSLKKLIKINETEQSEKKEQLDAVLTKIKAYHKLKTDLQTTYGIEFKDLVDDKFYNLTNHEIHLRTPYSSHTVNKLRSNIFLKSLDLHKYAILCNAKKFKNNLDLFFEMLSGRATVKHEIAELLWDTFFFCVPAVSTTLASVSRLFTSHGKGDIGWLLIDEAGQATPQSAAGIIWRSKRCIIVGDPLQVEPVVTIPQQLVYKLREQEKVDKIWSPHSTSVQVLADRVSKYGTYMNNGASEDKIWTGFPLRTHRRCDNPMFDIANKIAYSDQMVKATPDKDNHIYIGKSKWFHVADVNPPTNKHVLKAEIDLLHQKIDELIRNGYEGEIFVISPFSSVANACISEFRSRKNIACGTIHKFQGKEAEVVFLILGGNPKSPGARLWASQKPNMLNVALTRAKKRFYVIGNKKLWGSCQFFDHMAAMLG</sequence>
<keyword evidence="1" id="KW-0378">Hydrolase</keyword>
<keyword evidence="1" id="KW-0347">Helicase</keyword>
<name>A0ACC6KRN9_9SPHI</name>
<organism evidence="1 2">
    <name type="scientific">Pedobacter africanus</name>
    <dbReference type="NCBI Taxonomy" id="151894"/>
    <lineage>
        <taxon>Bacteria</taxon>
        <taxon>Pseudomonadati</taxon>
        <taxon>Bacteroidota</taxon>
        <taxon>Sphingobacteriia</taxon>
        <taxon>Sphingobacteriales</taxon>
        <taxon>Sphingobacteriaceae</taxon>
        <taxon>Pedobacter</taxon>
    </lineage>
</organism>
<gene>
    <name evidence="1" type="ORF">J2X78_000476</name>
</gene>
<proteinExistence type="predicted"/>
<comment type="caution">
    <text evidence="1">The sequence shown here is derived from an EMBL/GenBank/DDBJ whole genome shotgun (WGS) entry which is preliminary data.</text>
</comment>
<dbReference type="Proteomes" id="UP001246858">
    <property type="component" value="Unassembled WGS sequence"/>
</dbReference>
<protein>
    <submittedName>
        <fullName evidence="1">Superfamily I DNA and/or RNA helicase</fullName>
    </submittedName>
</protein>
<keyword evidence="2" id="KW-1185">Reference proteome</keyword>
<dbReference type="EMBL" id="JAVDTF010000001">
    <property type="protein sequence ID" value="MDR6781924.1"/>
    <property type="molecule type" value="Genomic_DNA"/>
</dbReference>
<accession>A0ACC6KRN9</accession>